<comment type="caution">
    <text evidence="1">The sequence shown here is derived from an EMBL/GenBank/DDBJ whole genome shotgun (WGS) entry which is preliminary data.</text>
</comment>
<dbReference type="RefSeq" id="WP_272010045.1">
    <property type="nucleotide sequence ID" value="NZ_JAQNDN010000027.1"/>
</dbReference>
<sequence>MKFPRDDRSRMTAELAIEVTLRYPLPWFSPGDLGLLEVLSPGPRLLGASGFRGLAVARLGGWPTIASDPQRAATALRFLTFWAVLGEDGGFAEADLLAAVRGSDHLPESVPAALRGWWEVARRCRAAMGPAWCGRLAEHFADWLEATRCEVHWRAKIEAGAAYPARQDLLPTRVASVGVAPAIDFLEYVSDCPLPLAVRSHPAHAAVRRYAARLVAVQDDLVGAAEDLASHRPNLLGCMLRNEGLSPAAAAAEVEALHDESLCGLTGASQLLRAEFPRSEAVTRWLRAVQSLCHGFARWHSTGALDRHVTRLPSGPGLAIEIEYV</sequence>
<proteinExistence type="predicted"/>
<dbReference type="SUPFAM" id="SSF48576">
    <property type="entry name" value="Terpenoid synthases"/>
    <property type="match status" value="1"/>
</dbReference>
<reference evidence="1 2" key="1">
    <citation type="submission" date="2022-11" db="EMBL/GenBank/DDBJ databases">
        <title>Minimal conservation of predation-associated metabolite biosynthetic gene clusters underscores biosynthetic potential of Myxococcota including descriptions for ten novel species: Archangium lansinium sp. nov., Myxococcus landrumus sp. nov., Nannocystis bai.</title>
        <authorList>
            <person name="Ahearne A."/>
            <person name="Stevens C."/>
            <person name="Dowd S."/>
        </authorList>
    </citation>
    <scope>NUCLEOTIDE SEQUENCE [LARGE SCALE GENOMIC DNA]</scope>
    <source>
        <strain evidence="1 2">NCELM</strain>
    </source>
</reference>
<gene>
    <name evidence="1" type="ORF">POL58_46060</name>
</gene>
<evidence type="ECO:0000313" key="2">
    <source>
        <dbReference type="Proteomes" id="UP001217838"/>
    </source>
</evidence>
<dbReference type="Pfam" id="PF19086">
    <property type="entry name" value="Terpene_syn_C_2"/>
    <property type="match status" value="1"/>
</dbReference>
<dbReference type="EMBL" id="JAQNDN010000027">
    <property type="protein sequence ID" value="MDC0675195.1"/>
    <property type="molecule type" value="Genomic_DNA"/>
</dbReference>
<evidence type="ECO:0000313" key="1">
    <source>
        <dbReference type="EMBL" id="MDC0675195.1"/>
    </source>
</evidence>
<name>A0ABT5BM03_9BACT</name>
<protein>
    <submittedName>
        <fullName evidence="1">Terpene synthase family protein</fullName>
    </submittedName>
</protein>
<keyword evidence="2" id="KW-1185">Reference proteome</keyword>
<dbReference type="Gene3D" id="1.10.600.10">
    <property type="entry name" value="Farnesyl Diphosphate Synthase"/>
    <property type="match status" value="1"/>
</dbReference>
<dbReference type="InterPro" id="IPR008949">
    <property type="entry name" value="Isoprenoid_synthase_dom_sf"/>
</dbReference>
<dbReference type="Proteomes" id="UP001217838">
    <property type="component" value="Unassembled WGS sequence"/>
</dbReference>
<accession>A0ABT5BM03</accession>
<organism evidence="1 2">
    <name type="scientific">Nannocystis radixulma</name>
    <dbReference type="NCBI Taxonomy" id="2995305"/>
    <lineage>
        <taxon>Bacteria</taxon>
        <taxon>Pseudomonadati</taxon>
        <taxon>Myxococcota</taxon>
        <taxon>Polyangia</taxon>
        <taxon>Nannocystales</taxon>
        <taxon>Nannocystaceae</taxon>
        <taxon>Nannocystis</taxon>
    </lineage>
</organism>